<dbReference type="GO" id="GO:0071038">
    <property type="term" value="P:TRAMP-dependent tRNA surveillance pathway"/>
    <property type="evidence" value="ECO:0007669"/>
    <property type="project" value="TreeGrafter"/>
</dbReference>
<evidence type="ECO:0000313" key="10">
    <source>
        <dbReference type="Proteomes" id="UP001168098"/>
    </source>
</evidence>
<dbReference type="Gene3D" id="1.10.150.80">
    <property type="entry name" value="HRDC domain"/>
    <property type="match status" value="1"/>
</dbReference>
<feature type="region of interest" description="Disordered" evidence="7">
    <location>
        <begin position="559"/>
        <end position="599"/>
    </location>
</feature>
<dbReference type="AlphaFoldDB" id="A0AA38ZR17"/>
<feature type="region of interest" description="Disordered" evidence="7">
    <location>
        <begin position="906"/>
        <end position="967"/>
    </location>
</feature>
<dbReference type="SMART" id="SM00341">
    <property type="entry name" value="HRDC"/>
    <property type="match status" value="1"/>
</dbReference>
<dbReference type="GO" id="GO:0003727">
    <property type="term" value="F:single-stranded RNA binding"/>
    <property type="evidence" value="ECO:0007669"/>
    <property type="project" value="TreeGrafter"/>
</dbReference>
<keyword evidence="5" id="KW-0943">RNA-mediated gene silencing</keyword>
<evidence type="ECO:0000313" key="9">
    <source>
        <dbReference type="EMBL" id="KAJ9693705.1"/>
    </source>
</evidence>
<dbReference type="InterPro" id="IPR002562">
    <property type="entry name" value="3'-5'_exonuclease_dom"/>
</dbReference>
<dbReference type="InterPro" id="IPR049559">
    <property type="entry name" value="Rrp6p-like_exo"/>
</dbReference>
<dbReference type="InterPro" id="IPR012337">
    <property type="entry name" value="RNaseH-like_sf"/>
</dbReference>
<accession>A0AA38ZR17</accession>
<feature type="compositionally biased region" description="Polar residues" evidence="7">
    <location>
        <begin position="858"/>
        <end position="872"/>
    </location>
</feature>
<feature type="domain" description="HRDC" evidence="8">
    <location>
        <begin position="464"/>
        <end position="544"/>
    </location>
</feature>
<keyword evidence="3" id="KW-0378">Hydrolase</keyword>
<dbReference type="PANTHER" id="PTHR12124:SF47">
    <property type="entry name" value="EXOSOME COMPONENT 10"/>
    <property type="match status" value="1"/>
</dbReference>
<reference evidence="9 10" key="1">
    <citation type="journal article" date="2023" name="BMC Biotechnol.">
        <title>Vitis rotundifolia cv Carlos genome sequencing.</title>
        <authorList>
            <person name="Huff M."/>
            <person name="Hulse-Kemp A."/>
            <person name="Scheffler B."/>
            <person name="Youngblood R."/>
            <person name="Simpson S."/>
            <person name="Babiker E."/>
            <person name="Staton M."/>
        </authorList>
    </citation>
    <scope>NUCLEOTIDE SEQUENCE [LARGE SCALE GENOMIC DNA]</scope>
    <source>
        <tissue evidence="9">Leaf</tissue>
    </source>
</reference>
<dbReference type="CDD" id="cd06147">
    <property type="entry name" value="Rrp6p_like_exo"/>
    <property type="match status" value="1"/>
</dbReference>
<evidence type="ECO:0000256" key="2">
    <source>
        <dbReference type="ARBA" id="ARBA00022722"/>
    </source>
</evidence>
<dbReference type="GO" id="GO:0000166">
    <property type="term" value="F:nucleotide binding"/>
    <property type="evidence" value="ECO:0007669"/>
    <property type="project" value="InterPro"/>
</dbReference>
<feature type="compositionally biased region" description="Basic and acidic residues" evidence="7">
    <location>
        <begin position="638"/>
        <end position="656"/>
    </location>
</feature>
<dbReference type="GO" id="GO:0071037">
    <property type="term" value="P:nuclear polyadenylation-dependent snRNA catabolic process"/>
    <property type="evidence" value="ECO:0007669"/>
    <property type="project" value="TreeGrafter"/>
</dbReference>
<dbReference type="FunFam" id="1.10.150.80:FF:000001">
    <property type="entry name" value="Putative exosome component 10"/>
    <property type="match status" value="1"/>
</dbReference>
<proteinExistence type="predicted"/>
<dbReference type="GO" id="GO:0071051">
    <property type="term" value="P:poly(A)-dependent snoRNA 3'-end processing"/>
    <property type="evidence" value="ECO:0007669"/>
    <property type="project" value="TreeGrafter"/>
</dbReference>
<dbReference type="GO" id="GO:0080188">
    <property type="term" value="P:gene silencing by siRNA-directed DNA methylation"/>
    <property type="evidence" value="ECO:0007669"/>
    <property type="project" value="UniProtKB-ARBA"/>
</dbReference>
<dbReference type="InterPro" id="IPR010997">
    <property type="entry name" value="HRDC-like_sf"/>
</dbReference>
<dbReference type="SUPFAM" id="SSF53098">
    <property type="entry name" value="Ribonuclease H-like"/>
    <property type="match status" value="1"/>
</dbReference>
<evidence type="ECO:0000256" key="6">
    <source>
        <dbReference type="ARBA" id="ARBA00023242"/>
    </source>
</evidence>
<dbReference type="PROSITE" id="PS50967">
    <property type="entry name" value="HRDC"/>
    <property type="match status" value="1"/>
</dbReference>
<evidence type="ECO:0000256" key="3">
    <source>
        <dbReference type="ARBA" id="ARBA00022801"/>
    </source>
</evidence>
<dbReference type="Gene3D" id="3.30.420.10">
    <property type="entry name" value="Ribonuclease H-like superfamily/Ribonuclease H"/>
    <property type="match status" value="1"/>
</dbReference>
<keyword evidence="6" id="KW-0539">Nucleus</keyword>
<sequence>MDLDPTQGQSLNQDLTKSTASLSSSISRLSRSSRAVPSDKDFHFFHNFEEFRAPVKEIAAASQAMLQMIGSSADIWGREMAYPEDADEGYEWVVDGNDEAYDRFDAAAEEFRGLRLKQEQSRIDSGDGFQLVCGRKKKWGQSEMGQDSTVVAHSNVALAVKDKRTVGPAARPRVPFHIPTIPRPQDEFNILVNNSNQPFQHVWLQRSDDGLRFIHPLEELSLLDFLDKNIGDLMPVMPPSIEDTPFKLVEEVRDLKELAAKLRSVNEFAVDLEHNQYRSFQGLTCLMQISTRTEDFVVDTLKLRIHVGPYLREVFKDPTKKKVMHGADRDIVWLQRDFGIYICNMFDTGQASRVLKLERNSLEHLLHHYCGVTANKEYQNADWRLRPLPDEMLRYAREDTHYLLHIYDLMRTQLLSMAEPENSNALLLEVYKRSFDICMQLYEKELLTDSSYLYTYGLQGAHFNAQQLAIVAGLFEWRDVVARAEDESTGYILPNKTLLEIAKQMPVTTSKLRRLLKSKHPYVERNLGPVVSIIRHSILNAAAFEAAAQHLKAGHIGTASEDNTADTTGFEALPPESPTSIRATDARAESFDTDNVINGGTTDKLQTFVSAKEYHMEPGSTIDGPGSKGRGGSSEPPGESKEVKDEKDSFIPEVPRETPSVQARVETRTLIQVCCRVRRLWITTSYNLCFVYFLEMNSINFFPIYVKFLISFFQVTEVTVQLLKKPNRAFGALLGKSASKRKLNSDPKGKEDIKLEQIKSSVNLPFHSFSGGNREELSKLDTEEHTKVLEAQVSEERLAVPASRNDLEEIIMFEENSGSDESVNGNSGAANEQLEGKEDNPNGSGLEMNEGNEPMSLTDLSSGFQKCSQSLNETRKARRVEKCQDSNGLLQVKPFDYEAARKQVRFGEDPEEESRGKEGRGGLVDSVSKKRSLGKGRVQGEDETGDYAQGRRRQAFPATGNRSVTFR</sequence>
<dbReference type="GO" id="GO:0071044">
    <property type="term" value="P:histone mRNA catabolic process"/>
    <property type="evidence" value="ECO:0007669"/>
    <property type="project" value="TreeGrafter"/>
</dbReference>
<comment type="caution">
    <text evidence="9">The sequence shown here is derived from an EMBL/GenBank/DDBJ whole genome shotgun (WGS) entry which is preliminary data.</text>
</comment>
<protein>
    <recommendedName>
        <fullName evidence="8">HRDC domain-containing protein</fullName>
    </recommendedName>
</protein>
<evidence type="ECO:0000256" key="4">
    <source>
        <dbReference type="ARBA" id="ARBA00022839"/>
    </source>
</evidence>
<dbReference type="SMART" id="SM00474">
    <property type="entry name" value="35EXOc"/>
    <property type="match status" value="1"/>
</dbReference>
<dbReference type="GO" id="GO:0000176">
    <property type="term" value="C:nuclear exosome (RNase complex)"/>
    <property type="evidence" value="ECO:0007669"/>
    <property type="project" value="TreeGrafter"/>
</dbReference>
<dbReference type="PANTHER" id="PTHR12124">
    <property type="entry name" value="POLYMYOSITIS/SCLERODERMA AUTOANTIGEN-RELATED"/>
    <property type="match status" value="1"/>
</dbReference>
<dbReference type="GO" id="GO:0071040">
    <property type="term" value="P:nuclear polyadenylation-dependent antisense transcript catabolic process"/>
    <property type="evidence" value="ECO:0007669"/>
    <property type="project" value="TreeGrafter"/>
</dbReference>
<organism evidence="9 10">
    <name type="scientific">Vitis rotundifolia</name>
    <name type="common">Muscadine grape</name>
    <dbReference type="NCBI Taxonomy" id="103349"/>
    <lineage>
        <taxon>Eukaryota</taxon>
        <taxon>Viridiplantae</taxon>
        <taxon>Streptophyta</taxon>
        <taxon>Embryophyta</taxon>
        <taxon>Tracheophyta</taxon>
        <taxon>Spermatophyta</taxon>
        <taxon>Magnoliopsida</taxon>
        <taxon>eudicotyledons</taxon>
        <taxon>Gunneridae</taxon>
        <taxon>Pentapetalae</taxon>
        <taxon>rosids</taxon>
        <taxon>Vitales</taxon>
        <taxon>Vitaceae</taxon>
        <taxon>Viteae</taxon>
        <taxon>Vitis</taxon>
    </lineage>
</organism>
<keyword evidence="10" id="KW-1185">Reference proteome</keyword>
<gene>
    <name evidence="9" type="ORF">PVL29_009586</name>
</gene>
<keyword evidence="2" id="KW-0540">Nuclease</keyword>
<feature type="region of interest" description="Disordered" evidence="7">
    <location>
        <begin position="815"/>
        <end position="883"/>
    </location>
</feature>
<evidence type="ECO:0000256" key="7">
    <source>
        <dbReference type="SAM" id="MobiDB-lite"/>
    </source>
</evidence>
<name>A0AA38ZR17_VITRO</name>
<dbReference type="Pfam" id="PF00570">
    <property type="entry name" value="HRDC"/>
    <property type="match status" value="1"/>
</dbReference>
<dbReference type="InterPro" id="IPR044876">
    <property type="entry name" value="HRDC_dom_sf"/>
</dbReference>
<comment type="subcellular location">
    <subcellularLocation>
        <location evidence="1">Nucleus</location>
    </subcellularLocation>
</comment>
<dbReference type="GO" id="GO:0005730">
    <property type="term" value="C:nucleolus"/>
    <property type="evidence" value="ECO:0007669"/>
    <property type="project" value="TreeGrafter"/>
</dbReference>
<feature type="region of interest" description="Disordered" evidence="7">
    <location>
        <begin position="616"/>
        <end position="659"/>
    </location>
</feature>
<dbReference type="InterPro" id="IPR045092">
    <property type="entry name" value="Rrp6-like"/>
</dbReference>
<feature type="compositionally biased region" description="Polar residues" evidence="7">
    <location>
        <begin position="819"/>
        <end position="830"/>
    </location>
</feature>
<evidence type="ECO:0000256" key="5">
    <source>
        <dbReference type="ARBA" id="ARBA00023158"/>
    </source>
</evidence>
<dbReference type="GO" id="GO:0071036">
    <property type="term" value="P:nuclear polyadenylation-dependent snoRNA catabolic process"/>
    <property type="evidence" value="ECO:0007669"/>
    <property type="project" value="TreeGrafter"/>
</dbReference>
<dbReference type="InterPro" id="IPR036397">
    <property type="entry name" value="RNaseH_sf"/>
</dbReference>
<keyword evidence="4" id="KW-0269">Exonuclease</keyword>
<evidence type="ECO:0000256" key="1">
    <source>
        <dbReference type="ARBA" id="ARBA00004123"/>
    </source>
</evidence>
<dbReference type="SUPFAM" id="SSF47819">
    <property type="entry name" value="HRDC-like"/>
    <property type="match status" value="1"/>
</dbReference>
<dbReference type="FunFam" id="3.30.420.10:FF:000065">
    <property type="entry name" value="Protein RRP6-like 2 isoform A"/>
    <property type="match status" value="1"/>
</dbReference>
<feature type="compositionally biased region" description="Basic and acidic residues" evidence="7">
    <location>
        <begin position="906"/>
        <end position="920"/>
    </location>
</feature>
<dbReference type="InterPro" id="IPR002121">
    <property type="entry name" value="HRDC_dom"/>
</dbReference>
<dbReference type="GO" id="GO:0000467">
    <property type="term" value="P:exonucleolytic trimming to generate mature 3'-end of 5.8S rRNA from tricistronic rRNA transcript (SSU-rRNA, 5.8S rRNA, LSU-rRNA)"/>
    <property type="evidence" value="ECO:0007669"/>
    <property type="project" value="InterPro"/>
</dbReference>
<dbReference type="Proteomes" id="UP001168098">
    <property type="component" value="Unassembled WGS sequence"/>
</dbReference>
<dbReference type="EMBL" id="JARBHA010000008">
    <property type="protein sequence ID" value="KAJ9693705.1"/>
    <property type="molecule type" value="Genomic_DNA"/>
</dbReference>
<dbReference type="GO" id="GO:0000175">
    <property type="term" value="F:3'-5'-RNA exonuclease activity"/>
    <property type="evidence" value="ECO:0007669"/>
    <property type="project" value="InterPro"/>
</dbReference>
<dbReference type="GO" id="GO:0071035">
    <property type="term" value="P:nuclear polyadenylation-dependent rRNA catabolic process"/>
    <property type="evidence" value="ECO:0007669"/>
    <property type="project" value="TreeGrafter"/>
</dbReference>
<dbReference type="GO" id="GO:0071039">
    <property type="term" value="P:nuclear polyadenylation-dependent CUT catabolic process"/>
    <property type="evidence" value="ECO:0007669"/>
    <property type="project" value="TreeGrafter"/>
</dbReference>
<dbReference type="Pfam" id="PF01612">
    <property type="entry name" value="DNA_pol_A_exo1"/>
    <property type="match status" value="1"/>
</dbReference>
<evidence type="ECO:0000259" key="8">
    <source>
        <dbReference type="PROSITE" id="PS50967"/>
    </source>
</evidence>